<evidence type="ECO:0000256" key="1">
    <source>
        <dbReference type="ARBA" id="ARBA00022574"/>
    </source>
</evidence>
<dbReference type="PROSITE" id="PS50082">
    <property type="entry name" value="WD_REPEATS_2"/>
    <property type="match status" value="6"/>
</dbReference>
<dbReference type="SUPFAM" id="SSF47370">
    <property type="entry name" value="Bromodomain"/>
    <property type="match status" value="2"/>
</dbReference>
<feature type="compositionally biased region" description="Basic residues" evidence="6">
    <location>
        <begin position="1900"/>
        <end position="1919"/>
    </location>
</feature>
<feature type="compositionally biased region" description="Basic residues" evidence="6">
    <location>
        <begin position="901"/>
        <end position="919"/>
    </location>
</feature>
<feature type="repeat" description="WD" evidence="5">
    <location>
        <begin position="502"/>
        <end position="544"/>
    </location>
</feature>
<dbReference type="InterPro" id="IPR019775">
    <property type="entry name" value="WD40_repeat_CS"/>
</dbReference>
<feature type="region of interest" description="Disordered" evidence="6">
    <location>
        <begin position="648"/>
        <end position="737"/>
    </location>
</feature>
<dbReference type="PANTHER" id="PTHR16266">
    <property type="entry name" value="WD REPEAT DOMAIN 9"/>
    <property type="match status" value="1"/>
</dbReference>
<feature type="compositionally biased region" description="Basic residues" evidence="6">
    <location>
        <begin position="2038"/>
        <end position="2048"/>
    </location>
</feature>
<dbReference type="SUPFAM" id="SSF50978">
    <property type="entry name" value="WD40 repeat-like"/>
    <property type="match status" value="1"/>
</dbReference>
<dbReference type="InterPro" id="IPR052060">
    <property type="entry name" value="Bromo_WD_repeat"/>
</dbReference>
<evidence type="ECO:0000313" key="8">
    <source>
        <dbReference type="EMBL" id="TRY75830.1"/>
    </source>
</evidence>
<evidence type="ECO:0000256" key="2">
    <source>
        <dbReference type="ARBA" id="ARBA00022737"/>
    </source>
</evidence>
<dbReference type="GO" id="GO:0005634">
    <property type="term" value="C:nucleus"/>
    <property type="evidence" value="ECO:0007669"/>
    <property type="project" value="TreeGrafter"/>
</dbReference>
<dbReference type="InterPro" id="IPR001487">
    <property type="entry name" value="Bromodomain"/>
</dbReference>
<dbReference type="CDD" id="cd00200">
    <property type="entry name" value="WD40"/>
    <property type="match status" value="1"/>
</dbReference>
<dbReference type="InterPro" id="IPR057452">
    <property type="entry name" value="BRWD/PHIP_N"/>
</dbReference>
<keyword evidence="9" id="KW-1185">Reference proteome</keyword>
<feature type="region of interest" description="Disordered" evidence="6">
    <location>
        <begin position="1284"/>
        <end position="1372"/>
    </location>
</feature>
<feature type="compositionally biased region" description="Basic and acidic residues" evidence="6">
    <location>
        <begin position="648"/>
        <end position="659"/>
    </location>
</feature>
<dbReference type="Pfam" id="PF00439">
    <property type="entry name" value="Bromodomain"/>
    <property type="match status" value="2"/>
</dbReference>
<feature type="region of interest" description="Disordered" evidence="6">
    <location>
        <begin position="398"/>
        <end position="464"/>
    </location>
</feature>
<dbReference type="OrthoDB" id="10265743at2759"/>
<evidence type="ECO:0000256" key="3">
    <source>
        <dbReference type="ARBA" id="ARBA00023117"/>
    </source>
</evidence>
<dbReference type="SMART" id="SM00320">
    <property type="entry name" value="WD40"/>
    <property type="match status" value="7"/>
</dbReference>
<dbReference type="STRING" id="6832.A0A553PDS3"/>
<evidence type="ECO:0000313" key="9">
    <source>
        <dbReference type="Proteomes" id="UP000318571"/>
    </source>
</evidence>
<comment type="caution">
    <text evidence="8">The sequence shown here is derived from an EMBL/GenBank/DDBJ whole genome shotgun (WGS) entry which is preliminary data.</text>
</comment>
<feature type="compositionally biased region" description="Basic and acidic residues" evidence="6">
    <location>
        <begin position="433"/>
        <end position="444"/>
    </location>
</feature>
<feature type="region of interest" description="Disordered" evidence="6">
    <location>
        <begin position="1482"/>
        <end position="2074"/>
    </location>
</feature>
<sequence length="2074" mass="232958">MTDSGPRPPVITGSSMMVPDHFKSDFLFLLTRYLEQEPDLAGVGHNLRALITQQGLLQPRYDWQGRSHARTFDEVERENQNISGQLLLDLAYQFCAQHNTGPQLGMRARTLLGRMSDPPAPQPLHPMRRLGLGQLGLKGAGPSSRGWHHHLCGHLKHLRRTLGHLARVYCLLFDRSGQYVFTGADDLLVKCWRVTDGNLIHTFRGASSEITDMAISHDNRLLAAGSVDKIIRVWCLNSAAPVAVLTKHTGMITAINFCPYTEDGHYYLASTSGDGTVSFWKYGYNEHDTAEFDPVPTRYHEKIRPGQAGMICASFSPGGIFFCVGSADHHVRVYQMNGLDGPVRILEEEAHNDVVESIQWCNQPDLRFLSGSKDGTARIWSFKSQRWVSILLDMTDGESFLNRPPPPKPSNRPPKKNPSHASSSRNRAGGGTRSRENRTVRVAEDVADAEEGTSAGGGSGPDNERRVTMVAWTLDDVTVVTAVSNKTLKLWDSRTGRLKATLKGHEGEIFVLEPHPIMCNLMLSAAHDGQIIVWDLDEERALFRHRNKVDDQNVVAEVFDAKWSPDSLTIAATDSYGHLLFIGHGSSEKYDRLPLELFFHTDYRPLLRDSFHHVVDEQTQVPPHLLPAPFLVDSEGNPYEAHIQKFVPGRERMSEREAHLPGGPEPSFNVRPEQAAPPPAPPTPVVAAPSSAPVSVPGAEGVVAVDPVPGPSRAQTGPELRNEDSNGSTLSSGGPVVSGRVILKKGQGASQKDICEHMSKTQTCSIIESSRFLIEVNKVASDGHEASSKSHPFTSKSKKPKSTAAANARRHEDEDDGEDTEADPEPNEGEEGHETSDCSMDESDFTSAESTTEEETDHSDWGSDQDEQHQQSADGPDGPGRSGSKSKRKQRTSSIGSRTPTPRKKVIKSSEKTKKKRTAAQRCRENMLKHPSDISDAYMPSQWLSESIPKKSPYFPQMNDVLMYFKQGHKKYIDLVKTRKTYPINMREERDWMARKTIGDVCLVRVAGIKFEIRPPRLCVLNLTILNQHNLRANGESFSIKYHDMNDVVDFLVLHDIFKNSKGKHWKNGDRIRCQIDDCWWKGTVQKVEYHDVNKRSPFLSIYCHWDNGEKEFLSPWDIEALDADTALVPDGTMVTPEQLKSCLYHPTVDEWNSMGIEGESKRISDALEAVMSLAISEPFNYPVDLTAYPEYMLDVEYPMDLNLIKTRIDNKFYRRIDAIEYDIKYVASNAASFNRPRSDIVRNAKIITKLILEIIHDPTKSQDDVSSIYHRLVENFVWSENEDYEPDLGNPRTSGHSNGQDDAHTANSDDSNESSDDDDDDDDDDDEEEEEEDGSDDPGEGPSSSGRSLRKKKKKKKINQSPPATLNPKKWKHDCNELLSDMAAHPLSVPFREPVSELEFPDYFKHITTPMDISTVRESLLIGEFDSPHEFRRDVHLIFRNSREYNTDPKAKILSMTLKLEAWFEQRINPIIAEWKRTTRRLAMSKSKSKNKSSKADAKGKGKGKGKGQSNNIKKSKPKKPVPVLSEDDNDHEDGQSESEEDMEEASPTSSPVKRPRSQGPRPMRTANPAANNSHPVRETLSEGEEPGNRRASSRVHKTPVRYREDFDLDDEHEHPENGERPKRQRKPRRSDGFAYSDEDEDDAPLSRKAVKKRKLAQDSEEGERSPQESTTPKRNPKRTSPGSSSSKKGRVNESSEDEDDDVPLARKLGARMRHEGGPMDDSERKARIVQRLAKEPSEDEEEVRPQKLSLRNARKQAAQTSNPQGRNSRAARRKVESYLEDEEDEEDDDLPLQRPQRKPAPQNGRSARGGSKLRKRHDSDEEEPDLTEDEEEESEEEESEDEMPLKRQKTAPTPSSAPPPMNGRRTQRAAALNTMKKFAHLGDDSEDIDSDDQPLTRKPPKKKKAEPAKRSPKKRKPARDDFVDDGSSEDEDEESEPSSSEPDFLESDYEDEVRPKRGHGGRSKPQPQPKLNASRRAAQAIDSESEHTSARRPSRLTNRNGLSAKASSTGARASAAAKRTYLEESEDGDSEQENRRPRRAAAAKKVRMNDSEYSEEDFEEGQQVRKPNTRII</sequence>
<dbReference type="PROSITE" id="PS50294">
    <property type="entry name" value="WD_REPEATS_REGION"/>
    <property type="match status" value="3"/>
</dbReference>
<feature type="compositionally biased region" description="Acidic residues" evidence="6">
    <location>
        <begin position="1780"/>
        <end position="1792"/>
    </location>
</feature>
<dbReference type="OMA" id="NELFFHT"/>
<feature type="repeat" description="WD" evidence="5">
    <location>
        <begin position="245"/>
        <end position="281"/>
    </location>
</feature>
<dbReference type="Pfam" id="PF25313">
    <property type="entry name" value="BRWD_AD"/>
    <property type="match status" value="1"/>
</dbReference>
<feature type="region of interest" description="Disordered" evidence="6">
    <location>
        <begin position="782"/>
        <end position="926"/>
    </location>
</feature>
<proteinExistence type="predicted"/>
<feature type="compositionally biased region" description="Basic and acidic residues" evidence="6">
    <location>
        <begin position="1714"/>
        <end position="1738"/>
    </location>
</feature>
<feature type="compositionally biased region" description="Acidic residues" evidence="6">
    <location>
        <begin position="1924"/>
        <end position="1938"/>
    </location>
</feature>
<dbReference type="Proteomes" id="UP000318571">
    <property type="component" value="Chromosome 2"/>
</dbReference>
<feature type="compositionally biased region" description="Polar residues" evidence="6">
    <location>
        <begin position="1759"/>
        <end position="1769"/>
    </location>
</feature>
<dbReference type="EMBL" id="VCGU01000005">
    <property type="protein sequence ID" value="TRY75830.1"/>
    <property type="molecule type" value="Genomic_DNA"/>
</dbReference>
<feature type="compositionally biased region" description="Acidic residues" evidence="6">
    <location>
        <begin position="1311"/>
        <end position="1340"/>
    </location>
</feature>
<feature type="compositionally biased region" description="Pro residues" evidence="6">
    <location>
        <begin position="675"/>
        <end position="684"/>
    </location>
</feature>
<feature type="domain" description="Bromo" evidence="7">
    <location>
        <begin position="1384"/>
        <end position="1454"/>
    </location>
</feature>
<dbReference type="InterPro" id="IPR036427">
    <property type="entry name" value="Bromodomain-like_sf"/>
</dbReference>
<evidence type="ECO:0000256" key="4">
    <source>
        <dbReference type="PROSITE-ProRule" id="PRU00035"/>
    </source>
</evidence>
<evidence type="ECO:0000256" key="6">
    <source>
        <dbReference type="SAM" id="MobiDB-lite"/>
    </source>
</evidence>
<dbReference type="Gene3D" id="2.130.10.10">
    <property type="entry name" value="YVTN repeat-like/Quinoprotein amine dehydrogenase"/>
    <property type="match status" value="3"/>
</dbReference>
<dbReference type="GO" id="GO:0008360">
    <property type="term" value="P:regulation of cell shape"/>
    <property type="evidence" value="ECO:0007669"/>
    <property type="project" value="TreeGrafter"/>
</dbReference>
<dbReference type="FunFam" id="1.20.920.10:FF:000066">
    <property type="entry name" value="Transcription initiation factor TFIID subunit 1"/>
    <property type="match status" value="1"/>
</dbReference>
<keyword evidence="3 4" id="KW-0103">Bromodomain</keyword>
<accession>A0A553PDS3</accession>
<dbReference type="Pfam" id="PF25437">
    <property type="entry name" value="BRWD1_N"/>
    <property type="match status" value="1"/>
</dbReference>
<feature type="repeat" description="WD" evidence="5">
    <location>
        <begin position="348"/>
        <end position="390"/>
    </location>
</feature>
<dbReference type="PRINTS" id="PR00503">
    <property type="entry name" value="BROMODOMAIN"/>
</dbReference>
<organism evidence="8 9">
    <name type="scientific">Tigriopus californicus</name>
    <name type="common">Marine copepod</name>
    <dbReference type="NCBI Taxonomy" id="6832"/>
    <lineage>
        <taxon>Eukaryota</taxon>
        <taxon>Metazoa</taxon>
        <taxon>Ecdysozoa</taxon>
        <taxon>Arthropoda</taxon>
        <taxon>Crustacea</taxon>
        <taxon>Multicrustacea</taxon>
        <taxon>Hexanauplia</taxon>
        <taxon>Copepoda</taxon>
        <taxon>Harpacticoida</taxon>
        <taxon>Harpacticidae</taxon>
        <taxon>Tigriopus</taxon>
    </lineage>
</organism>
<dbReference type="GO" id="GO:0006357">
    <property type="term" value="P:regulation of transcription by RNA polymerase II"/>
    <property type="evidence" value="ECO:0007669"/>
    <property type="project" value="TreeGrafter"/>
</dbReference>
<protein>
    <recommendedName>
        <fullName evidence="7">Bromo domain-containing protein</fullName>
    </recommendedName>
</protein>
<dbReference type="PANTHER" id="PTHR16266:SF17">
    <property type="entry name" value="BRWD3"/>
    <property type="match status" value="1"/>
</dbReference>
<feature type="compositionally biased region" description="Acidic residues" evidence="6">
    <location>
        <begin position="1527"/>
        <end position="1546"/>
    </location>
</feature>
<dbReference type="Pfam" id="PF00400">
    <property type="entry name" value="WD40"/>
    <property type="match status" value="6"/>
</dbReference>
<feature type="repeat" description="WD" evidence="5">
    <location>
        <begin position="203"/>
        <end position="244"/>
    </location>
</feature>
<feature type="domain" description="Bromo" evidence="7">
    <location>
        <begin position="1172"/>
        <end position="1242"/>
    </location>
</feature>
<feature type="compositionally biased region" description="Acidic residues" evidence="6">
    <location>
        <begin position="1822"/>
        <end position="1844"/>
    </location>
</feature>
<feature type="repeat" description="WD" evidence="5">
    <location>
        <begin position="161"/>
        <end position="202"/>
    </location>
</feature>
<dbReference type="InterPro" id="IPR015943">
    <property type="entry name" value="WD40/YVTN_repeat-like_dom_sf"/>
</dbReference>
<feature type="compositionally biased region" description="Basic and acidic residues" evidence="6">
    <location>
        <begin position="1603"/>
        <end position="1623"/>
    </location>
</feature>
<feature type="compositionally biased region" description="Basic residues" evidence="6">
    <location>
        <begin position="1349"/>
        <end position="1359"/>
    </location>
</feature>
<feature type="compositionally biased region" description="Acidic residues" evidence="6">
    <location>
        <begin position="813"/>
        <end position="829"/>
    </location>
</feature>
<dbReference type="PROSITE" id="PS50014">
    <property type="entry name" value="BROMODOMAIN_2"/>
    <property type="match status" value="2"/>
</dbReference>
<feature type="compositionally biased region" description="Basic residues" evidence="6">
    <location>
        <begin position="1593"/>
        <end position="1602"/>
    </location>
</feature>
<feature type="compositionally biased region" description="Pro residues" evidence="6">
    <location>
        <begin position="403"/>
        <end position="412"/>
    </location>
</feature>
<feature type="compositionally biased region" description="Low complexity" evidence="6">
    <location>
        <begin position="685"/>
        <end position="697"/>
    </location>
</feature>
<dbReference type="SMART" id="SM00297">
    <property type="entry name" value="BROMO"/>
    <property type="match status" value="2"/>
</dbReference>
<feature type="compositionally biased region" description="Low complexity" evidence="6">
    <location>
        <begin position="2005"/>
        <end position="2021"/>
    </location>
</feature>
<evidence type="ECO:0000259" key="7">
    <source>
        <dbReference type="PROSITE" id="PS50014"/>
    </source>
</evidence>
<feature type="compositionally biased region" description="Polar residues" evidence="6">
    <location>
        <begin position="1669"/>
        <end position="1688"/>
    </location>
</feature>
<feature type="repeat" description="WD" evidence="5">
    <location>
        <begin position="460"/>
        <end position="501"/>
    </location>
</feature>
<evidence type="ECO:0000256" key="5">
    <source>
        <dbReference type="PROSITE-ProRule" id="PRU00221"/>
    </source>
</evidence>
<name>A0A553PDS3_TIGCA</name>
<gene>
    <name evidence="8" type="ORF">TCAL_08567</name>
</gene>
<dbReference type="InterPro" id="IPR036322">
    <property type="entry name" value="WD40_repeat_dom_sf"/>
</dbReference>
<feature type="compositionally biased region" description="Basic and acidic residues" evidence="6">
    <location>
        <begin position="858"/>
        <end position="869"/>
    </location>
</feature>
<keyword evidence="1 5" id="KW-0853">WD repeat</keyword>
<reference evidence="8 9" key="1">
    <citation type="journal article" date="2018" name="Nat. Ecol. Evol.">
        <title>Genomic signatures of mitonuclear coevolution across populations of Tigriopus californicus.</title>
        <authorList>
            <person name="Barreto F.S."/>
            <person name="Watson E.T."/>
            <person name="Lima T.G."/>
            <person name="Willett C.S."/>
            <person name="Edmands S."/>
            <person name="Li W."/>
            <person name="Burton R.S."/>
        </authorList>
    </citation>
    <scope>NUCLEOTIDE SEQUENCE [LARGE SCALE GENOMIC DNA]</scope>
    <source>
        <strain evidence="8 9">San Diego</strain>
    </source>
</reference>
<dbReference type="Gene3D" id="1.20.920.10">
    <property type="entry name" value="Bromodomain-like"/>
    <property type="match status" value="2"/>
</dbReference>
<dbReference type="PROSITE" id="PS00678">
    <property type="entry name" value="WD_REPEATS_1"/>
    <property type="match status" value="2"/>
</dbReference>
<dbReference type="GO" id="GO:0007010">
    <property type="term" value="P:cytoskeleton organization"/>
    <property type="evidence" value="ECO:0007669"/>
    <property type="project" value="TreeGrafter"/>
</dbReference>
<dbReference type="InterPro" id="IPR057451">
    <property type="entry name" value="BRWD/PHIP_AD"/>
</dbReference>
<dbReference type="InterPro" id="IPR001680">
    <property type="entry name" value="WD40_rpt"/>
</dbReference>
<keyword evidence="2" id="KW-0677">Repeat</keyword>